<dbReference type="EMBL" id="CAMXCT010003914">
    <property type="protein sequence ID" value="CAI4006897.1"/>
    <property type="molecule type" value="Genomic_DNA"/>
</dbReference>
<feature type="region of interest" description="Disordered" evidence="1">
    <location>
        <begin position="57"/>
        <end position="175"/>
    </location>
</feature>
<feature type="compositionally biased region" description="Polar residues" evidence="1">
    <location>
        <begin position="87"/>
        <end position="104"/>
    </location>
</feature>
<dbReference type="OrthoDB" id="447037at2759"/>
<evidence type="ECO:0000313" key="3">
    <source>
        <dbReference type="EMBL" id="CAL4794209.1"/>
    </source>
</evidence>
<dbReference type="Gene3D" id="1.25.40.380">
    <property type="entry name" value="Protein of unknown function DUF1810"/>
    <property type="match status" value="1"/>
</dbReference>
<dbReference type="AlphaFoldDB" id="A0A9P1GDM7"/>
<feature type="compositionally biased region" description="Basic and acidic residues" evidence="1">
    <location>
        <begin position="136"/>
        <end position="149"/>
    </location>
</feature>
<name>A0A9P1GDM7_9DINO</name>
<dbReference type="EMBL" id="CAMXCT020003914">
    <property type="protein sequence ID" value="CAL1160272.1"/>
    <property type="molecule type" value="Genomic_DNA"/>
</dbReference>
<dbReference type="Pfam" id="PF08837">
    <property type="entry name" value="DUF1810"/>
    <property type="match status" value="1"/>
</dbReference>
<proteinExistence type="predicted"/>
<dbReference type="EMBL" id="CAMXCT030003914">
    <property type="protein sequence ID" value="CAL4794209.1"/>
    <property type="molecule type" value="Genomic_DNA"/>
</dbReference>
<evidence type="ECO:0000313" key="2">
    <source>
        <dbReference type="EMBL" id="CAI4006897.1"/>
    </source>
</evidence>
<accession>A0A9P1GDM7</accession>
<sequence>MFDHLLANMLQPAGCSSTGRALSNALATGAATSWLERYQHSINMALLESSAKPAAKNLDALPTPSRRSRPPLGQVAAPRRGAAFASKTLSNSHPGPRPGQQSSPHPGAATVASAGRAMLQRSDQRRPSAPGALAPEEPKEPKEPKERNSRSFKTFSEGCVPADVGHGSGRSTMLRKNPLDPFNIERFAEAQKENGTFHRALGEIQSGRKSSCWMWFVIPSPPYVKNNIERGSSMNRKYAIRSDEEALAFLKYESEGVDLRQNYFSILSAVLEHLKAGKAARSVIGGFDEPKLQSSVAFFERITRDSDPELNEVLVQMARLMNVHLAK</sequence>
<evidence type="ECO:0000313" key="4">
    <source>
        <dbReference type="Proteomes" id="UP001152797"/>
    </source>
</evidence>
<comment type="caution">
    <text evidence="2">The sequence shown here is derived from an EMBL/GenBank/DDBJ whole genome shotgun (WGS) entry which is preliminary data.</text>
</comment>
<dbReference type="Proteomes" id="UP001152797">
    <property type="component" value="Unassembled WGS sequence"/>
</dbReference>
<organism evidence="2">
    <name type="scientific">Cladocopium goreaui</name>
    <dbReference type="NCBI Taxonomy" id="2562237"/>
    <lineage>
        <taxon>Eukaryota</taxon>
        <taxon>Sar</taxon>
        <taxon>Alveolata</taxon>
        <taxon>Dinophyceae</taxon>
        <taxon>Suessiales</taxon>
        <taxon>Symbiodiniaceae</taxon>
        <taxon>Cladocopium</taxon>
    </lineage>
</organism>
<keyword evidence="4" id="KW-1185">Reference proteome</keyword>
<protein>
    <submittedName>
        <fullName evidence="2">Uncharacterized protein</fullName>
    </submittedName>
</protein>
<gene>
    <name evidence="2" type="ORF">C1SCF055_LOCUS32495</name>
</gene>
<reference evidence="2" key="1">
    <citation type="submission" date="2022-10" db="EMBL/GenBank/DDBJ databases">
        <authorList>
            <person name="Chen Y."/>
            <person name="Dougan E. K."/>
            <person name="Chan C."/>
            <person name="Rhodes N."/>
            <person name="Thang M."/>
        </authorList>
    </citation>
    <scope>NUCLEOTIDE SEQUENCE</scope>
</reference>
<dbReference type="InterPro" id="IPR014937">
    <property type="entry name" value="DUF1810"/>
</dbReference>
<reference evidence="3 4" key="2">
    <citation type="submission" date="2024-05" db="EMBL/GenBank/DDBJ databases">
        <authorList>
            <person name="Chen Y."/>
            <person name="Shah S."/>
            <person name="Dougan E. K."/>
            <person name="Thang M."/>
            <person name="Chan C."/>
        </authorList>
    </citation>
    <scope>NUCLEOTIDE SEQUENCE [LARGE SCALE GENOMIC DNA]</scope>
</reference>
<evidence type="ECO:0000256" key="1">
    <source>
        <dbReference type="SAM" id="MobiDB-lite"/>
    </source>
</evidence>
<dbReference type="SUPFAM" id="SSF140736">
    <property type="entry name" value="Rv1873-like"/>
    <property type="match status" value="1"/>
</dbReference>
<dbReference type="InterPro" id="IPR036287">
    <property type="entry name" value="Rv1873-like_sf"/>
</dbReference>